<protein>
    <recommendedName>
        <fullName evidence="4">ABC transporter domain-containing protein</fullName>
    </recommendedName>
</protein>
<dbReference type="OrthoDB" id="2019762at2759"/>
<evidence type="ECO:0000313" key="5">
    <source>
        <dbReference type="EMBL" id="KAJ0965138.1"/>
    </source>
</evidence>
<organism evidence="5 6">
    <name type="scientific">Dioscorea zingiberensis</name>
    <dbReference type="NCBI Taxonomy" id="325984"/>
    <lineage>
        <taxon>Eukaryota</taxon>
        <taxon>Viridiplantae</taxon>
        <taxon>Streptophyta</taxon>
        <taxon>Embryophyta</taxon>
        <taxon>Tracheophyta</taxon>
        <taxon>Spermatophyta</taxon>
        <taxon>Magnoliopsida</taxon>
        <taxon>Liliopsida</taxon>
        <taxon>Dioscoreales</taxon>
        <taxon>Dioscoreaceae</taxon>
        <taxon>Dioscorea</taxon>
    </lineage>
</organism>
<dbReference type="PANTHER" id="PTHR48040">
    <property type="entry name" value="PLEIOTROPIC DRUG RESISTANCE PROTEIN 1-LIKE ISOFORM X1"/>
    <property type="match status" value="1"/>
</dbReference>
<evidence type="ECO:0000259" key="4">
    <source>
        <dbReference type="PROSITE" id="PS50893"/>
    </source>
</evidence>
<dbReference type="Gene3D" id="3.80.10.10">
    <property type="entry name" value="Ribonuclease Inhibitor"/>
    <property type="match status" value="1"/>
</dbReference>
<sequence>MIASDNSFSGQIPLTISKLKQLTSLHFEDNKFSGSIPLEISMCSEMVDLDLANNSFSGSILQSLEMLTSFNSLNLSQNKLAGFLPEILVIARDDAFVETARLCVDDDDSMRNQRDSLLAVCSMSHNHKKISGKRLIYVSIMLALIVLLFGLAFEVLLTIELDEIKDVLVRSPGENGLSTEQRKRLMIAVGLVSNPSLIFTNEPTSCLDVRTTLVVMNAMKNVATIGRTVVCTIHHSSIDIIEAFDELIFMTVGGELIYSGSLGENYSEVIKYFEVIHRVPTMWMLEISSIPIEKQLDVDFAQISSESTLCKDNGKLVKQLSTPPSGSTDLPLLFVFQEIIVSSSKLGYGNNTYPTREVLINSSA</sequence>
<dbReference type="Gene3D" id="3.40.50.300">
    <property type="entry name" value="P-loop containing nucleotide triphosphate hydrolases"/>
    <property type="match status" value="1"/>
</dbReference>
<reference evidence="5" key="2">
    <citation type="journal article" date="2022" name="Hortic Res">
        <title>The genome of Dioscorea zingiberensis sheds light on the biosynthesis, origin and evolution of the medicinally important diosgenin saponins.</title>
        <authorList>
            <person name="Li Y."/>
            <person name="Tan C."/>
            <person name="Li Z."/>
            <person name="Guo J."/>
            <person name="Li S."/>
            <person name="Chen X."/>
            <person name="Wang C."/>
            <person name="Dai X."/>
            <person name="Yang H."/>
            <person name="Song W."/>
            <person name="Hou L."/>
            <person name="Xu J."/>
            <person name="Tong Z."/>
            <person name="Xu A."/>
            <person name="Yuan X."/>
            <person name="Wang W."/>
            <person name="Yang Q."/>
            <person name="Chen L."/>
            <person name="Sun Z."/>
            <person name="Wang K."/>
            <person name="Pan B."/>
            <person name="Chen J."/>
            <person name="Bao Y."/>
            <person name="Liu F."/>
            <person name="Qi X."/>
            <person name="Gang D.R."/>
            <person name="Wen J."/>
            <person name="Li J."/>
        </authorList>
    </citation>
    <scope>NUCLEOTIDE SEQUENCE</scope>
    <source>
        <strain evidence="5">Dzin_1.0</strain>
    </source>
</reference>
<keyword evidence="3" id="KW-0812">Transmembrane</keyword>
<evidence type="ECO:0000256" key="2">
    <source>
        <dbReference type="ARBA" id="ARBA00022737"/>
    </source>
</evidence>
<dbReference type="InterPro" id="IPR027417">
    <property type="entry name" value="P-loop_NTPase"/>
</dbReference>
<keyword evidence="6" id="KW-1185">Reference proteome</keyword>
<dbReference type="AlphaFoldDB" id="A0A9D5C2N5"/>
<dbReference type="InterPro" id="IPR003439">
    <property type="entry name" value="ABC_transporter-like_ATP-bd"/>
</dbReference>
<dbReference type="PROSITE" id="PS50893">
    <property type="entry name" value="ABC_TRANSPORTER_2"/>
    <property type="match status" value="1"/>
</dbReference>
<keyword evidence="1" id="KW-0433">Leucine-rich repeat</keyword>
<dbReference type="SUPFAM" id="SSF52540">
    <property type="entry name" value="P-loop containing nucleoside triphosphate hydrolases"/>
    <property type="match status" value="1"/>
</dbReference>
<dbReference type="PANTHER" id="PTHR48040:SF18">
    <property type="entry name" value="PLEIOTROPIC DRUG RESISTANCE PROTEIN 3-LIKE ISOFORM X1"/>
    <property type="match status" value="1"/>
</dbReference>
<comment type="caution">
    <text evidence="5">The sequence shown here is derived from an EMBL/GenBank/DDBJ whole genome shotgun (WGS) entry which is preliminary data.</text>
</comment>
<name>A0A9D5C2N5_9LILI</name>
<dbReference type="FunFam" id="3.80.10.10:FF:000383">
    <property type="entry name" value="Leucine-rich repeat receptor protein kinase EMS1"/>
    <property type="match status" value="1"/>
</dbReference>
<dbReference type="Proteomes" id="UP001085076">
    <property type="component" value="Miscellaneous, Linkage group lg08"/>
</dbReference>
<dbReference type="GO" id="GO:0016887">
    <property type="term" value="F:ATP hydrolysis activity"/>
    <property type="evidence" value="ECO:0007669"/>
    <property type="project" value="InterPro"/>
</dbReference>
<reference evidence="5" key="1">
    <citation type="submission" date="2021-03" db="EMBL/GenBank/DDBJ databases">
        <authorList>
            <person name="Li Z."/>
            <person name="Yang C."/>
        </authorList>
    </citation>
    <scope>NUCLEOTIDE SEQUENCE</scope>
    <source>
        <strain evidence="5">Dzin_1.0</strain>
        <tissue evidence="5">Leaf</tissue>
    </source>
</reference>
<dbReference type="GO" id="GO:0005524">
    <property type="term" value="F:ATP binding"/>
    <property type="evidence" value="ECO:0007669"/>
    <property type="project" value="InterPro"/>
</dbReference>
<keyword evidence="3" id="KW-0472">Membrane</keyword>
<proteinExistence type="predicted"/>
<evidence type="ECO:0000256" key="3">
    <source>
        <dbReference type="SAM" id="Phobius"/>
    </source>
</evidence>
<keyword evidence="2" id="KW-0677">Repeat</keyword>
<evidence type="ECO:0000313" key="6">
    <source>
        <dbReference type="Proteomes" id="UP001085076"/>
    </source>
</evidence>
<dbReference type="SUPFAM" id="SSF52058">
    <property type="entry name" value="L domain-like"/>
    <property type="match status" value="1"/>
</dbReference>
<evidence type="ECO:0000256" key="1">
    <source>
        <dbReference type="ARBA" id="ARBA00022614"/>
    </source>
</evidence>
<dbReference type="Pfam" id="PF00560">
    <property type="entry name" value="LRR_1"/>
    <property type="match status" value="1"/>
</dbReference>
<dbReference type="InterPro" id="IPR032675">
    <property type="entry name" value="LRR_dom_sf"/>
</dbReference>
<gene>
    <name evidence="5" type="ORF">J5N97_026276</name>
</gene>
<accession>A0A9D5C2N5</accession>
<feature type="transmembrane region" description="Helical" evidence="3">
    <location>
        <begin position="135"/>
        <end position="157"/>
    </location>
</feature>
<dbReference type="EMBL" id="JAGGNH010000008">
    <property type="protein sequence ID" value="KAJ0965138.1"/>
    <property type="molecule type" value="Genomic_DNA"/>
</dbReference>
<keyword evidence="3" id="KW-1133">Transmembrane helix</keyword>
<feature type="domain" description="ABC transporter" evidence="4">
    <location>
        <begin position="25"/>
        <end position="278"/>
    </location>
</feature>
<dbReference type="InterPro" id="IPR001611">
    <property type="entry name" value="Leu-rich_rpt"/>
</dbReference>